<evidence type="ECO:0000256" key="1">
    <source>
        <dbReference type="SAM" id="MobiDB-lite"/>
    </source>
</evidence>
<proteinExistence type="predicted"/>
<name>A0A840S5X7_9BURK</name>
<reference evidence="2 3" key="1">
    <citation type="submission" date="2020-08" db="EMBL/GenBank/DDBJ databases">
        <title>Genomic Encyclopedia of Type Strains, Phase IV (KMG-IV): sequencing the most valuable type-strain genomes for metagenomic binning, comparative biology and taxonomic classification.</title>
        <authorList>
            <person name="Goeker M."/>
        </authorList>
    </citation>
    <scope>NUCLEOTIDE SEQUENCE [LARGE SCALE GENOMIC DNA]</scope>
    <source>
        <strain evidence="2 3">DSM 23958</strain>
    </source>
</reference>
<dbReference type="AlphaFoldDB" id="A0A840S5X7"/>
<protein>
    <submittedName>
        <fullName evidence="2">Uncharacterized protein</fullName>
    </submittedName>
</protein>
<accession>A0A840S5X7</accession>
<comment type="caution">
    <text evidence="2">The sequence shown here is derived from an EMBL/GenBank/DDBJ whole genome shotgun (WGS) entry which is preliminary data.</text>
</comment>
<dbReference type="Proteomes" id="UP000554837">
    <property type="component" value="Unassembled WGS sequence"/>
</dbReference>
<gene>
    <name evidence="2" type="ORF">HNQ51_002422</name>
</gene>
<keyword evidence="3" id="KW-1185">Reference proteome</keyword>
<feature type="region of interest" description="Disordered" evidence="1">
    <location>
        <begin position="49"/>
        <end position="90"/>
    </location>
</feature>
<evidence type="ECO:0000313" key="2">
    <source>
        <dbReference type="EMBL" id="MBB5205103.1"/>
    </source>
</evidence>
<dbReference type="EMBL" id="JACHHO010000003">
    <property type="protein sequence ID" value="MBB5205103.1"/>
    <property type="molecule type" value="Genomic_DNA"/>
</dbReference>
<sequence>MFSLSAGTWLILAVALGLLWALWTSWSGGWLKRWMTERSLRAAEQFRQPHAVVEPPEQHRAPAAHHGPVSGAGNAKGQNPQQHRSGQRHH</sequence>
<dbReference type="RefSeq" id="WP_138854881.1">
    <property type="nucleotide sequence ID" value="NZ_CP040709.1"/>
</dbReference>
<organism evidence="2 3">
    <name type="scientific">Inhella inkyongensis</name>
    <dbReference type="NCBI Taxonomy" id="392593"/>
    <lineage>
        <taxon>Bacteria</taxon>
        <taxon>Pseudomonadati</taxon>
        <taxon>Pseudomonadota</taxon>
        <taxon>Betaproteobacteria</taxon>
        <taxon>Burkholderiales</taxon>
        <taxon>Sphaerotilaceae</taxon>
        <taxon>Inhella</taxon>
    </lineage>
</organism>
<evidence type="ECO:0000313" key="3">
    <source>
        <dbReference type="Proteomes" id="UP000554837"/>
    </source>
</evidence>